<name>A0A840RWM1_9BURK</name>
<evidence type="ECO:0000313" key="2">
    <source>
        <dbReference type="EMBL" id="MBB5200819.1"/>
    </source>
</evidence>
<gene>
    <name evidence="2" type="ORF">HNR39_002661</name>
</gene>
<dbReference type="AlphaFoldDB" id="A0A840RWM1"/>
<accession>A0A840RWM1</accession>
<comment type="caution">
    <text evidence="2">The sequence shown here is derived from an EMBL/GenBank/DDBJ whole genome shotgun (WGS) entry which is preliminary data.</text>
</comment>
<protein>
    <submittedName>
        <fullName evidence="2">Uncharacterized protein</fullName>
    </submittedName>
</protein>
<feature type="signal peptide" evidence="1">
    <location>
        <begin position="1"/>
        <end position="31"/>
    </location>
</feature>
<feature type="chain" id="PRO_5032762763" evidence="1">
    <location>
        <begin position="32"/>
        <end position="79"/>
    </location>
</feature>
<keyword evidence="3" id="KW-1185">Reference proteome</keyword>
<reference evidence="2 3" key="1">
    <citation type="submission" date="2020-08" db="EMBL/GenBank/DDBJ databases">
        <title>Genomic Encyclopedia of Type Strains, Phase IV (KMG-IV): sequencing the most valuable type-strain genomes for metagenomic binning, comparative biology and taxonomic classification.</title>
        <authorList>
            <person name="Goeker M."/>
        </authorList>
    </citation>
    <scope>NUCLEOTIDE SEQUENCE [LARGE SCALE GENOMIC DNA]</scope>
    <source>
        <strain evidence="2 3">DSM 23240</strain>
    </source>
</reference>
<dbReference type="Proteomes" id="UP000571084">
    <property type="component" value="Unassembled WGS sequence"/>
</dbReference>
<dbReference type="EMBL" id="JACHHQ010000005">
    <property type="protein sequence ID" value="MBB5200819.1"/>
    <property type="molecule type" value="Genomic_DNA"/>
</dbReference>
<evidence type="ECO:0000256" key="1">
    <source>
        <dbReference type="SAM" id="SignalP"/>
    </source>
</evidence>
<keyword evidence="1" id="KW-0732">Signal</keyword>
<sequence length="79" mass="8473">MTALHSIIFHARRAFAPVLLIAAVAAGYALADDAGDYAAPVSESTDTQVARICDATGWPDNARAAYEMACKKEFKERAK</sequence>
<evidence type="ECO:0000313" key="3">
    <source>
        <dbReference type="Proteomes" id="UP000571084"/>
    </source>
</evidence>
<dbReference type="RefSeq" id="WP_168055733.1">
    <property type="nucleotide sequence ID" value="NZ_JAAOZT010000007.1"/>
</dbReference>
<proteinExistence type="predicted"/>
<organism evidence="2 3">
    <name type="scientific">Glaciimonas immobilis</name>
    <dbReference type="NCBI Taxonomy" id="728004"/>
    <lineage>
        <taxon>Bacteria</taxon>
        <taxon>Pseudomonadati</taxon>
        <taxon>Pseudomonadota</taxon>
        <taxon>Betaproteobacteria</taxon>
        <taxon>Burkholderiales</taxon>
        <taxon>Oxalobacteraceae</taxon>
        <taxon>Glaciimonas</taxon>
    </lineage>
</organism>